<dbReference type="AlphaFoldDB" id="A0A8J6AZS0"/>
<evidence type="ECO:0000313" key="2">
    <source>
        <dbReference type="Proteomes" id="UP000717585"/>
    </source>
</evidence>
<keyword evidence="2" id="KW-1185">Reference proteome</keyword>
<accession>A0A8J6AZS0</accession>
<reference evidence="1" key="1">
    <citation type="submission" date="2021-05" db="EMBL/GenBank/DDBJ databases">
        <title>A free-living protist that lacks canonical eukaryotic 1 DNA replication and segregation systems.</title>
        <authorList>
            <person name="Salas-Leiva D.E."/>
            <person name="Tromer E.C."/>
            <person name="Curtis B.A."/>
            <person name="Jerlstrom-Hultqvist J."/>
            <person name="Kolisko M."/>
            <person name="Yi Z."/>
            <person name="Salas-Leiva J.S."/>
            <person name="Gallot-Lavallee L."/>
            <person name="Kops G.J.P.L."/>
            <person name="Archibald J.M."/>
            <person name="Simpson A.G.B."/>
            <person name="Roger A.J."/>
        </authorList>
    </citation>
    <scope>NUCLEOTIDE SEQUENCE</scope>
    <source>
        <strain evidence="1">BICM</strain>
    </source>
</reference>
<proteinExistence type="predicted"/>
<dbReference type="EMBL" id="JAHDYR010000067">
    <property type="protein sequence ID" value="KAG9389834.1"/>
    <property type="molecule type" value="Genomic_DNA"/>
</dbReference>
<name>A0A8J6AZS0_9EUKA</name>
<sequence>MNKTKVRLCSYATAYDTFEETFFLGAPILLRYAKDNLIEHQSKLPNVISIVERLSPSLVTAQNEFMRCVTTLHGAILSCMDELLVAVTTLNIDAPPSPSATKAATTGVVRLPRSIEQNVRVVESTLSRIALALIRLYWACADTVYAGAAIVQTHKTRGSWISSIHVNRAVVDPVLLVTRLALDLAESCKEFLVAIAKKDGHKVLHRVRVAVFKQHKAAIHQVESSLRAMEGEV</sequence>
<comment type="caution">
    <text evidence="1">The sequence shown here is derived from an EMBL/GenBank/DDBJ whole genome shotgun (WGS) entry which is preliminary data.</text>
</comment>
<evidence type="ECO:0000313" key="1">
    <source>
        <dbReference type="EMBL" id="KAG9389834.1"/>
    </source>
</evidence>
<organism evidence="1 2">
    <name type="scientific">Carpediemonas membranifera</name>
    <dbReference type="NCBI Taxonomy" id="201153"/>
    <lineage>
        <taxon>Eukaryota</taxon>
        <taxon>Metamonada</taxon>
        <taxon>Carpediemonas-like organisms</taxon>
        <taxon>Carpediemonas</taxon>
    </lineage>
</organism>
<protein>
    <submittedName>
        <fullName evidence="1">Uncharacterized protein</fullName>
    </submittedName>
</protein>
<dbReference type="Proteomes" id="UP000717585">
    <property type="component" value="Unassembled WGS sequence"/>
</dbReference>
<gene>
    <name evidence="1" type="ORF">J8273_8513</name>
</gene>